<dbReference type="SUPFAM" id="SSF56601">
    <property type="entry name" value="beta-lactamase/transpeptidase-like"/>
    <property type="match status" value="1"/>
</dbReference>
<gene>
    <name evidence="2" type="ORF">UFOPK2001_00853</name>
</gene>
<dbReference type="EMBL" id="CAEZVN010000085">
    <property type="protein sequence ID" value="CAB4636180.1"/>
    <property type="molecule type" value="Genomic_DNA"/>
</dbReference>
<accession>A0A6J6JGI2</accession>
<dbReference type="Pfam" id="PF00144">
    <property type="entry name" value="Beta-lactamase"/>
    <property type="match status" value="1"/>
</dbReference>
<dbReference type="InterPro" id="IPR012338">
    <property type="entry name" value="Beta-lactam/transpept-like"/>
</dbReference>
<feature type="domain" description="Beta-lactamase-related" evidence="1">
    <location>
        <begin position="2"/>
        <end position="331"/>
    </location>
</feature>
<dbReference type="Gene3D" id="3.40.710.10">
    <property type="entry name" value="DD-peptidase/beta-lactamase superfamily"/>
    <property type="match status" value="1"/>
</dbReference>
<protein>
    <submittedName>
        <fullName evidence="2">Unannotated protein</fullName>
    </submittedName>
</protein>
<dbReference type="PANTHER" id="PTHR43319">
    <property type="entry name" value="BETA-LACTAMASE-RELATED"/>
    <property type="match status" value="1"/>
</dbReference>
<dbReference type="PANTHER" id="PTHR43319:SF3">
    <property type="entry name" value="BETA-LACTAMASE-RELATED DOMAIN-CONTAINING PROTEIN"/>
    <property type="match status" value="1"/>
</dbReference>
<evidence type="ECO:0000259" key="1">
    <source>
        <dbReference type="Pfam" id="PF00144"/>
    </source>
</evidence>
<name>A0A6J6JGI2_9ZZZZ</name>
<reference evidence="2" key="1">
    <citation type="submission" date="2020-05" db="EMBL/GenBank/DDBJ databases">
        <authorList>
            <person name="Chiriac C."/>
            <person name="Salcher M."/>
            <person name="Ghai R."/>
            <person name="Kavagutti S V."/>
        </authorList>
    </citation>
    <scope>NUCLEOTIDE SEQUENCE</scope>
</reference>
<sequence length="353" mass="37958">MAVFQDGLPVVNVWQGEANPGQAWSEDTISTVFSCTKGIISILAARLVEQGHLDLEAPVSLYWPEFAAAGKQDIKVRTLLQHRAGLSAPRHDISRAELLDGHSVADALAAQEPLWEPDSTYGYHALTFGHLVSKLIHCASGLTANDYLQKHVTGPLGADMWIGLPSEQHSRVARLIGDGNFKSMNPESGSDQYWVEKAMTFGGVLPVDPTEEGGFNGSDILSIELAGAGGVTNAFGLAKIYSAAVTKTDGIRLVSDQTIEEAIQPASFGMNVWHEPAPHPVWGNGFMLPLPPHFEVPGGQGFGHNGLGGQAGWASLTDRIGFGYTTSYLRNSPETQTHQQDLVRKLNDILQAD</sequence>
<dbReference type="AlphaFoldDB" id="A0A6J6JGI2"/>
<dbReference type="InterPro" id="IPR001466">
    <property type="entry name" value="Beta-lactam-related"/>
</dbReference>
<dbReference type="InterPro" id="IPR052907">
    <property type="entry name" value="Beta-lactamase/esterase"/>
</dbReference>
<organism evidence="2">
    <name type="scientific">freshwater metagenome</name>
    <dbReference type="NCBI Taxonomy" id="449393"/>
    <lineage>
        <taxon>unclassified sequences</taxon>
        <taxon>metagenomes</taxon>
        <taxon>ecological metagenomes</taxon>
    </lineage>
</organism>
<proteinExistence type="predicted"/>
<evidence type="ECO:0000313" key="2">
    <source>
        <dbReference type="EMBL" id="CAB4636180.1"/>
    </source>
</evidence>